<proteinExistence type="predicted"/>
<dbReference type="EMBL" id="AP002883">
    <property type="protein sequence ID" value="BAD86917.1"/>
    <property type="molecule type" value="Genomic_DNA"/>
</dbReference>
<reference evidence="1" key="1">
    <citation type="journal article" date="2002" name="Nature">
        <title>The genome sequence and structure of rice chromosome 1.</title>
        <authorList>
            <person name="Sasaki T."/>
            <person name="Matsumoto T."/>
            <person name="Yamamoto K."/>
            <person name="Sakata K."/>
            <person name="Baba T."/>
            <person name="Katayose Y."/>
            <person name="Wu J."/>
            <person name="Niimura Y."/>
            <person name="Cheng Z."/>
            <person name="Nagamura Y."/>
            <person name="Antonio B.A."/>
            <person name="Kanamori H."/>
            <person name="Hosokawa S."/>
            <person name="Masukawa M."/>
            <person name="Arikawa K."/>
            <person name="Chiden Y."/>
            <person name="Hayashi M."/>
            <person name="Okamoto M."/>
            <person name="Ando T."/>
            <person name="Aoki H."/>
            <person name="Arita K."/>
            <person name="Hamada M."/>
            <person name="Harada C."/>
            <person name="Hijishita S."/>
            <person name="Honda M."/>
            <person name="Ichikawa Y."/>
            <person name="Idonuma A."/>
            <person name="Iijima M."/>
            <person name="Ikeda M."/>
            <person name="Ikeno M."/>
            <person name="Itoh S."/>
            <person name="Itoh T."/>
            <person name="Itoh Y."/>
            <person name="Itoh Y."/>
            <person name="Iwabuchi A."/>
            <person name="Kamiya K."/>
            <person name="Karasawa W."/>
            <person name="Katagiri S."/>
            <person name="Kikuta A."/>
            <person name="Kobayashi N."/>
            <person name="Kono I."/>
            <person name="Machita K."/>
            <person name="Maehara T."/>
            <person name="Mizuno H."/>
            <person name="Mizubayashi T."/>
            <person name="Mukai Y."/>
            <person name="Nagasaki H."/>
            <person name="Nakashima M."/>
            <person name="Nakama Y."/>
            <person name="Nakamichi Y."/>
            <person name="Nakamura M."/>
            <person name="Namiki N."/>
            <person name="Negishi M."/>
            <person name="Ohta I."/>
            <person name="Ono N."/>
            <person name="Saji S."/>
            <person name="Sakai K."/>
            <person name="Shibata M."/>
            <person name="Shimokawa T."/>
            <person name="Shomura A."/>
            <person name="Song J."/>
            <person name="Takazaki Y."/>
            <person name="Terasawa K."/>
            <person name="Tsuji K."/>
            <person name="Waki K."/>
            <person name="Yamagata H."/>
            <person name="Yamane H."/>
            <person name="Yoshiki S."/>
            <person name="Yoshihara R."/>
            <person name="Yukawa K."/>
            <person name="Zhong H."/>
            <person name="Iwama H."/>
            <person name="Endo T."/>
            <person name="Ito H."/>
            <person name="Hahn J.H."/>
            <person name="Kim H.I."/>
            <person name="Eun M.Y."/>
            <person name="Yano M."/>
            <person name="Jiang J."/>
            <person name="Gojobori T."/>
        </authorList>
    </citation>
    <scope>NUCLEOTIDE SEQUENCE</scope>
</reference>
<protein>
    <submittedName>
        <fullName evidence="1">Uncharacterized protein</fullName>
    </submittedName>
</protein>
<organism evidence="1">
    <name type="scientific">Oryza sativa subsp. japonica</name>
    <name type="common">Rice</name>
    <dbReference type="NCBI Taxonomy" id="39947"/>
    <lineage>
        <taxon>Eukaryota</taxon>
        <taxon>Viridiplantae</taxon>
        <taxon>Streptophyta</taxon>
        <taxon>Embryophyta</taxon>
        <taxon>Tracheophyta</taxon>
        <taxon>Spermatophyta</taxon>
        <taxon>Magnoliopsida</taxon>
        <taxon>Liliopsida</taxon>
        <taxon>Poales</taxon>
        <taxon>Poaceae</taxon>
        <taxon>BOP clade</taxon>
        <taxon>Oryzoideae</taxon>
        <taxon>Oryzeae</taxon>
        <taxon>Oryzinae</taxon>
        <taxon>Oryza</taxon>
        <taxon>Oryza sativa</taxon>
    </lineage>
</organism>
<sequence length="74" mass="8239">MQVRRLAGPHPTPYLRATARWGPLRDRSQTSLPGLGISTRLKARDLTDRSRSAHYVPLTCGAHLFFRSAGPTLQ</sequence>
<dbReference type="AlphaFoldDB" id="Q5JL35"/>
<accession>Q5JL35</accession>
<dbReference type="Proteomes" id="UP000817658">
    <property type="component" value="Chromosome 1"/>
</dbReference>
<gene>
    <name evidence="1" type="ORF">P0487H02.32</name>
</gene>
<evidence type="ECO:0000313" key="1">
    <source>
        <dbReference type="EMBL" id="BAD86917.1"/>
    </source>
</evidence>
<name>Q5JL35_ORYSJ</name>